<reference evidence="5" key="1">
    <citation type="submission" date="2020-06" db="EMBL/GenBank/DDBJ databases">
        <authorList>
            <person name="Li T."/>
            <person name="Hu X."/>
            <person name="Zhang T."/>
            <person name="Song X."/>
            <person name="Zhang H."/>
            <person name="Dai N."/>
            <person name="Sheng W."/>
            <person name="Hou X."/>
            <person name="Wei L."/>
        </authorList>
    </citation>
    <scope>NUCLEOTIDE SEQUENCE</scope>
    <source>
        <strain evidence="5">G02</strain>
        <tissue evidence="5">Leaf</tissue>
    </source>
</reference>
<feature type="compositionally biased region" description="Polar residues" evidence="3">
    <location>
        <begin position="498"/>
        <end position="508"/>
    </location>
</feature>
<keyword evidence="2" id="KW-0539">Nucleus</keyword>
<evidence type="ECO:0000256" key="2">
    <source>
        <dbReference type="ARBA" id="ARBA00023242"/>
    </source>
</evidence>
<dbReference type="PROSITE" id="PS50827">
    <property type="entry name" value="DDT"/>
    <property type="match status" value="1"/>
</dbReference>
<protein>
    <submittedName>
        <fullName evidence="5">Homeobox-DDT domain protein RLT1</fullName>
    </submittedName>
</protein>
<dbReference type="GO" id="GO:0003677">
    <property type="term" value="F:DNA binding"/>
    <property type="evidence" value="ECO:0007669"/>
    <property type="project" value="UniProtKB-KW"/>
</dbReference>
<feature type="compositionally biased region" description="Polar residues" evidence="3">
    <location>
        <begin position="1165"/>
        <end position="1176"/>
    </location>
</feature>
<comment type="subcellular location">
    <subcellularLocation>
        <location evidence="1">Nucleus</location>
    </subcellularLocation>
</comment>
<proteinExistence type="predicted"/>
<reference evidence="5" key="2">
    <citation type="journal article" date="2024" name="Plant">
        <title>Genomic evolution and insights into agronomic trait innovations of Sesamum species.</title>
        <authorList>
            <person name="Miao H."/>
            <person name="Wang L."/>
            <person name="Qu L."/>
            <person name="Liu H."/>
            <person name="Sun Y."/>
            <person name="Le M."/>
            <person name="Wang Q."/>
            <person name="Wei S."/>
            <person name="Zheng Y."/>
            <person name="Lin W."/>
            <person name="Duan Y."/>
            <person name="Cao H."/>
            <person name="Xiong S."/>
            <person name="Wang X."/>
            <person name="Wei L."/>
            <person name="Li C."/>
            <person name="Ma Q."/>
            <person name="Ju M."/>
            <person name="Zhao R."/>
            <person name="Li G."/>
            <person name="Mu C."/>
            <person name="Tian Q."/>
            <person name="Mei H."/>
            <person name="Zhang T."/>
            <person name="Gao T."/>
            <person name="Zhang H."/>
        </authorList>
    </citation>
    <scope>NUCLEOTIDE SEQUENCE</scope>
    <source>
        <strain evidence="5">G02</strain>
    </source>
</reference>
<evidence type="ECO:0000259" key="4">
    <source>
        <dbReference type="PROSITE" id="PS50827"/>
    </source>
</evidence>
<evidence type="ECO:0000256" key="1">
    <source>
        <dbReference type="ARBA" id="ARBA00004123"/>
    </source>
</evidence>
<dbReference type="SMART" id="SM00571">
    <property type="entry name" value="DDT"/>
    <property type="match status" value="1"/>
</dbReference>
<dbReference type="InterPro" id="IPR018501">
    <property type="entry name" value="DDT_dom"/>
</dbReference>
<dbReference type="GO" id="GO:0006357">
    <property type="term" value="P:regulation of transcription by RNA polymerase II"/>
    <property type="evidence" value="ECO:0007669"/>
    <property type="project" value="InterPro"/>
</dbReference>
<feature type="domain" description="DDT" evidence="4">
    <location>
        <begin position="275"/>
        <end position="341"/>
    </location>
</feature>
<sequence>MKQWSPRLGRTHMGMWPQHTYDSPVDGPTTKSLSNMHGNAHLPREHGVEGQTKSMDVYSQPGRQMQFSVSPRNTDFTHIMKITCIWRGNASDEARIAREVQAHEKKIRKELEKQDLLRRKREEQMRKEMERQDRERRKEEQRMIREQQRQEEKFQREERREMERREKFMQKELLRAERRKQKEERRREKEAARQKAAIERATARRIAKESMELIEDERLELMELAAASKGLPSIVSLDYDTLQNLESFRESLCEFPPNSVQLRMPFAIQPWINSEENVGNLLMVWKFCVTFADVLGLWPFTLDEFIQAFHDYAYVWGFDIRNWQKHLNPLTWPEILRQFALSAGFGPQLKKKGIDRVSPNDNDESKGCEEIVSTLRNGSAAENAVAIMQEKGFSLQRRSRHRLTPGTVKFAAYHVLALEGSKGLNVIELAEKIQLSERILLTPSQLLLLQRKIQRYANGFLADQNADEEERDDDSDSDVAEGTEVDALATPLPEKQNTDGNEVGSCSRNGKDKLLDDTAPRNGICSVDIAGADPDQGVEIDESRSGEPWVQGLTEGEYSDLSVEERLNALVALIGIANEGNSIRVILEDRMDAANALKKQMWAEAQLDKRRMREEFITKFYDSSFNAVAEGGLSPLVAENKIYDPSATTLGKDDSSVALEDVRSAVDNSAQDISMGQFISPAQQNGHTTERSRLQLKSYIGHKAEELYVYRSLPLGQDRRRNRYWQFVASPSSQDPGSGRIFVESPNGCWRLIDSEEAFDALLTSLDTRGTRESHLHIMLQKIEVCFKECVQRDRLYPNILDHNSFKDGQEAVELNSSLACESVESPGSAVYTSTSDTCEPSLSFRVDMGRNETEKKNFLKRYEDLQTWMWKECLNSTIVRAVAYGKKRCLPLFGICDICLSTYDAKRGSCPSSHRNHNKVGVKGNSSEQLADETKLMDRTDYMSNSSPLRIRLIKALLTLLEVSVPSEALHSSWTEDRRKTWGLELQNCSSIEGLLQILTQFEGAIKRDYLSADFETTEELLCYCDSSRGAAYGFNYTGSVPQLPWIAKTTAAVALRFLELDASIFYTPNQKAESHDEKTVEALPKFALRYGYTKDIQKTEAMEFDRHGSIKEENWDHFRDTPGSSGNRQVIRGRGGGRPRGRSQKGLVGSVSQSSRRVMKQGETLSQILLQQGVRTPGQKHGRGRRTLRRRRTEKKVVVETPQDYLDDRDTFKNVEEEPRNSGREEVNNFRTQSIVENDDSSNSMEAGDSDDNANEDMYHYEKWDAASFGAIANRSNDMIEMSEEDADEIEEENGYDEEDGENLEGDMEVNEDDSDRDVGGMRDEASDSSDSGDYSD</sequence>
<feature type="compositionally biased region" description="Acidic residues" evidence="3">
    <location>
        <begin position="1283"/>
        <end position="1318"/>
    </location>
</feature>
<feature type="compositionally biased region" description="Polar residues" evidence="3">
    <location>
        <begin position="1231"/>
        <end position="1247"/>
    </location>
</feature>
<dbReference type="PANTHER" id="PTHR36968:SF13">
    <property type="entry name" value="HOMEOBOX-DDT DOMAIN PROTEIN RLT1"/>
    <property type="match status" value="1"/>
</dbReference>
<feature type="region of interest" description="Disordered" evidence="3">
    <location>
        <begin position="1216"/>
        <end position="1257"/>
    </location>
</feature>
<dbReference type="Pfam" id="PF15613">
    <property type="entry name" value="WSD"/>
    <property type="match status" value="1"/>
</dbReference>
<dbReference type="PANTHER" id="PTHR36968">
    <property type="entry name" value="HOMEOBOX-DDT DOMAIN PROTEIN RLT2"/>
    <property type="match status" value="1"/>
</dbReference>
<feature type="region of interest" description="Disordered" evidence="3">
    <location>
        <begin position="1279"/>
        <end position="1339"/>
    </location>
</feature>
<gene>
    <name evidence="5" type="ORF">Sradi_5987700</name>
</gene>
<feature type="compositionally biased region" description="Basic and acidic residues" evidence="3">
    <location>
        <begin position="1216"/>
        <end position="1230"/>
    </location>
</feature>
<dbReference type="GO" id="GO:0005634">
    <property type="term" value="C:nucleus"/>
    <property type="evidence" value="ECO:0007669"/>
    <property type="project" value="UniProtKB-SubCell"/>
</dbReference>
<evidence type="ECO:0000313" key="5">
    <source>
        <dbReference type="EMBL" id="KAL0305704.1"/>
    </source>
</evidence>
<keyword evidence="5" id="KW-0371">Homeobox</keyword>
<dbReference type="InterPro" id="IPR044977">
    <property type="entry name" value="RLT1-3"/>
</dbReference>
<feature type="region of interest" description="Disordered" evidence="3">
    <location>
        <begin position="485"/>
        <end position="517"/>
    </location>
</feature>
<name>A0AAW2KFT5_SESRA</name>
<dbReference type="InterPro" id="IPR028942">
    <property type="entry name" value="WHIM1_dom"/>
</dbReference>
<organism evidence="5">
    <name type="scientific">Sesamum radiatum</name>
    <name type="common">Black benniseed</name>
    <dbReference type="NCBI Taxonomy" id="300843"/>
    <lineage>
        <taxon>Eukaryota</taxon>
        <taxon>Viridiplantae</taxon>
        <taxon>Streptophyta</taxon>
        <taxon>Embryophyta</taxon>
        <taxon>Tracheophyta</taxon>
        <taxon>Spermatophyta</taxon>
        <taxon>Magnoliopsida</taxon>
        <taxon>eudicotyledons</taxon>
        <taxon>Gunneridae</taxon>
        <taxon>Pentapetalae</taxon>
        <taxon>asterids</taxon>
        <taxon>lamiids</taxon>
        <taxon>Lamiales</taxon>
        <taxon>Pedaliaceae</taxon>
        <taxon>Sesamum</taxon>
    </lineage>
</organism>
<evidence type="ECO:0000256" key="3">
    <source>
        <dbReference type="SAM" id="MobiDB-lite"/>
    </source>
</evidence>
<keyword evidence="5" id="KW-0238">DNA-binding</keyword>
<feature type="compositionally biased region" description="Basic and acidic residues" evidence="3">
    <location>
        <begin position="1319"/>
        <end position="1328"/>
    </location>
</feature>
<comment type="caution">
    <text evidence="5">The sequence shown here is derived from an EMBL/GenBank/DDBJ whole genome shotgun (WGS) entry which is preliminary data.</text>
</comment>
<dbReference type="Pfam" id="PF15612">
    <property type="entry name" value="WHIM1"/>
    <property type="match status" value="1"/>
</dbReference>
<dbReference type="Pfam" id="PF02791">
    <property type="entry name" value="DDT"/>
    <property type="match status" value="1"/>
</dbReference>
<accession>A0AAW2KFT5</accession>
<feature type="compositionally biased region" description="Basic residues" evidence="3">
    <location>
        <begin position="1180"/>
        <end position="1196"/>
    </location>
</feature>
<feature type="region of interest" description="Disordered" evidence="3">
    <location>
        <begin position="118"/>
        <end position="162"/>
    </location>
</feature>
<dbReference type="InterPro" id="IPR028941">
    <property type="entry name" value="WHIM2_dom"/>
</dbReference>
<feature type="region of interest" description="Disordered" evidence="3">
    <location>
        <begin position="1115"/>
        <end position="1199"/>
    </location>
</feature>
<dbReference type="EMBL" id="JACGWJ010000028">
    <property type="protein sequence ID" value="KAL0305704.1"/>
    <property type="molecule type" value="Genomic_DNA"/>
</dbReference>